<accession>A0A433DII9</accession>
<feature type="region of interest" description="Disordered" evidence="7">
    <location>
        <begin position="239"/>
        <end position="260"/>
    </location>
</feature>
<evidence type="ECO:0000313" key="10">
    <source>
        <dbReference type="Proteomes" id="UP000268093"/>
    </source>
</evidence>
<keyword evidence="1" id="KW-0479">Metal-binding</keyword>
<evidence type="ECO:0000259" key="8">
    <source>
        <dbReference type="PROSITE" id="PS50157"/>
    </source>
</evidence>
<organism evidence="9 10">
    <name type="scientific">Jimgerdemannia flammicorona</name>
    <dbReference type="NCBI Taxonomy" id="994334"/>
    <lineage>
        <taxon>Eukaryota</taxon>
        <taxon>Fungi</taxon>
        <taxon>Fungi incertae sedis</taxon>
        <taxon>Mucoromycota</taxon>
        <taxon>Mucoromycotina</taxon>
        <taxon>Endogonomycetes</taxon>
        <taxon>Endogonales</taxon>
        <taxon>Endogonaceae</taxon>
        <taxon>Jimgerdemannia</taxon>
    </lineage>
</organism>
<evidence type="ECO:0000256" key="3">
    <source>
        <dbReference type="ARBA" id="ARBA00022771"/>
    </source>
</evidence>
<dbReference type="SMART" id="SM00355">
    <property type="entry name" value="ZnF_C2H2"/>
    <property type="match status" value="3"/>
</dbReference>
<dbReference type="GO" id="GO:0000981">
    <property type="term" value="F:DNA-binding transcription factor activity, RNA polymerase II-specific"/>
    <property type="evidence" value="ECO:0007669"/>
    <property type="project" value="TreeGrafter"/>
</dbReference>
<dbReference type="InterPro" id="IPR013087">
    <property type="entry name" value="Znf_C2H2_type"/>
</dbReference>
<dbReference type="PANTHER" id="PTHR19818">
    <property type="entry name" value="ZINC FINGER PROTEIN ZIC AND GLI"/>
    <property type="match status" value="1"/>
</dbReference>
<proteinExistence type="predicted"/>
<dbReference type="Proteomes" id="UP000268093">
    <property type="component" value="Unassembled WGS sequence"/>
</dbReference>
<comment type="caution">
    <text evidence="9">The sequence shown here is derived from an EMBL/GenBank/DDBJ whole genome shotgun (WGS) entry which is preliminary data.</text>
</comment>
<evidence type="ECO:0000313" key="9">
    <source>
        <dbReference type="EMBL" id="RUP50651.1"/>
    </source>
</evidence>
<dbReference type="GO" id="GO:0005634">
    <property type="term" value="C:nucleus"/>
    <property type="evidence" value="ECO:0007669"/>
    <property type="project" value="UniProtKB-ARBA"/>
</dbReference>
<keyword evidence="4" id="KW-0862">Zinc</keyword>
<dbReference type="InterPro" id="IPR036236">
    <property type="entry name" value="Znf_C2H2_sf"/>
</dbReference>
<feature type="domain" description="C2H2-type" evidence="8">
    <location>
        <begin position="272"/>
        <end position="302"/>
    </location>
</feature>
<reference evidence="9 10" key="1">
    <citation type="journal article" date="2018" name="New Phytol.">
        <title>Phylogenomics of Endogonaceae and evolution of mycorrhizas within Mucoromycota.</title>
        <authorList>
            <person name="Chang Y."/>
            <person name="Desiro A."/>
            <person name="Na H."/>
            <person name="Sandor L."/>
            <person name="Lipzen A."/>
            <person name="Clum A."/>
            <person name="Barry K."/>
            <person name="Grigoriev I.V."/>
            <person name="Martin F.M."/>
            <person name="Stajich J.E."/>
            <person name="Smith M.E."/>
            <person name="Bonito G."/>
            <person name="Spatafora J.W."/>
        </authorList>
    </citation>
    <scope>NUCLEOTIDE SEQUENCE [LARGE SCALE GENOMIC DNA]</scope>
    <source>
        <strain evidence="9 10">GMNB39</strain>
    </source>
</reference>
<gene>
    <name evidence="9" type="ORF">BC936DRAFT_138258</name>
</gene>
<evidence type="ECO:0000256" key="6">
    <source>
        <dbReference type="SAM" id="Coils"/>
    </source>
</evidence>
<protein>
    <recommendedName>
        <fullName evidence="8">C2H2-type domain-containing protein</fullName>
    </recommendedName>
</protein>
<keyword evidence="3 5" id="KW-0863">Zinc-finger</keyword>
<evidence type="ECO:0000256" key="5">
    <source>
        <dbReference type="PROSITE-ProRule" id="PRU00042"/>
    </source>
</evidence>
<keyword evidence="6" id="KW-0175">Coiled coil</keyword>
<feature type="region of interest" description="Disordered" evidence="7">
    <location>
        <begin position="198"/>
        <end position="220"/>
    </location>
</feature>
<dbReference type="EMBL" id="RBNI01001281">
    <property type="protein sequence ID" value="RUP50651.1"/>
    <property type="molecule type" value="Genomic_DNA"/>
</dbReference>
<dbReference type="GO" id="GO:0000978">
    <property type="term" value="F:RNA polymerase II cis-regulatory region sequence-specific DNA binding"/>
    <property type="evidence" value="ECO:0007669"/>
    <property type="project" value="TreeGrafter"/>
</dbReference>
<evidence type="ECO:0000256" key="1">
    <source>
        <dbReference type="ARBA" id="ARBA00022723"/>
    </source>
</evidence>
<sequence>ANLKSTKAQGNFYATIALPPSFAHPAPPNLQTMHIITEDSITEAQSPQESHPALPLRSHPGLFMCDRNVQNPYVPSDGPESSRASKKALRDITDIRRHDSSIANEPTNSQSAPVWQETCSWDECGATFTRSENLDTHIRSWHLAEEYRPSLSSALEHRTQIQHARTRDEPNTYSTGILRIRRDSSDVRDTRGIMEYRAAKTRDETDLSSSSFPRNSDDRHLSPEEEIVRCTLEAQNCRHSGASDHDINPTARITVDDKPHSTGTDSMYRYRVACDRKSCYEVFKSSQDLTRHIRMIHTNDRSCTVCFNKSGDSVLHANNHEGQSHDGCDQRKPHMGTESPNQHRSDLTIDIAALKLVVENLQRNVANQDSRIQFLEVESKAYRQADDDKSAALEAAEEAARRDTVRIEELLADNVEKDAVIIGLQKALAIRDANIHRLEDAVSTKTVETEELKKAITLKDAEIIGLKKAVDAEAVESESMVMDLEQARAEVTMLQNAVIEWSDQCAAKNRQHESLRDFADKEADKLKHIIASKDAEIEKLRGTVVVIDRSLSNESKTISLGELAKQNAALVNNSKQQKAIKIKIPISRKPRDPSAVHTSYVDDHFKVARIQSQDAGRASSIVGQPPLTMIQKKCLMLA</sequence>
<dbReference type="SUPFAM" id="SSF57667">
    <property type="entry name" value="beta-beta-alpha zinc fingers"/>
    <property type="match status" value="1"/>
</dbReference>
<dbReference type="PROSITE" id="PS50157">
    <property type="entry name" value="ZINC_FINGER_C2H2_2"/>
    <property type="match status" value="2"/>
</dbReference>
<keyword evidence="10" id="KW-1185">Reference proteome</keyword>
<feature type="compositionally biased region" description="Basic and acidic residues" evidence="7">
    <location>
        <begin position="319"/>
        <end position="332"/>
    </location>
</feature>
<feature type="non-terminal residue" evidence="9">
    <location>
        <position position="1"/>
    </location>
</feature>
<feature type="region of interest" description="Disordered" evidence="7">
    <location>
        <begin position="319"/>
        <end position="343"/>
    </location>
</feature>
<keyword evidence="2" id="KW-0677">Repeat</keyword>
<feature type="coiled-coil region" evidence="6">
    <location>
        <begin position="344"/>
        <end position="413"/>
    </location>
</feature>
<name>A0A433DII9_9FUNG</name>
<dbReference type="PROSITE" id="PS00028">
    <property type="entry name" value="ZINC_FINGER_C2H2_1"/>
    <property type="match status" value="2"/>
</dbReference>
<evidence type="ECO:0000256" key="2">
    <source>
        <dbReference type="ARBA" id="ARBA00022737"/>
    </source>
</evidence>
<dbReference type="PANTHER" id="PTHR19818:SF139">
    <property type="entry name" value="PAIR-RULE PROTEIN ODD-PAIRED"/>
    <property type="match status" value="1"/>
</dbReference>
<dbReference type="AlphaFoldDB" id="A0A433DII9"/>
<dbReference type="GO" id="GO:0008270">
    <property type="term" value="F:zinc ion binding"/>
    <property type="evidence" value="ECO:0007669"/>
    <property type="project" value="UniProtKB-KW"/>
</dbReference>
<evidence type="ECO:0000256" key="7">
    <source>
        <dbReference type="SAM" id="MobiDB-lite"/>
    </source>
</evidence>
<dbReference type="Pfam" id="PF00096">
    <property type="entry name" value="zf-C2H2"/>
    <property type="match status" value="1"/>
</dbReference>
<dbReference type="Gene3D" id="3.30.160.60">
    <property type="entry name" value="Classic Zinc Finger"/>
    <property type="match status" value="1"/>
</dbReference>
<dbReference type="InterPro" id="IPR050329">
    <property type="entry name" value="GLI_C2H2-zinc-finger"/>
</dbReference>
<feature type="domain" description="C2H2-type" evidence="8">
    <location>
        <begin position="117"/>
        <end position="147"/>
    </location>
</feature>
<dbReference type="OrthoDB" id="6365676at2759"/>
<evidence type="ECO:0000256" key="4">
    <source>
        <dbReference type="ARBA" id="ARBA00022833"/>
    </source>
</evidence>
<dbReference type="GO" id="GO:0045944">
    <property type="term" value="P:positive regulation of transcription by RNA polymerase II"/>
    <property type="evidence" value="ECO:0007669"/>
    <property type="project" value="UniProtKB-ARBA"/>
</dbReference>